<name>A0ABW6LRG8_9ACTN</name>
<evidence type="ECO:0000256" key="1">
    <source>
        <dbReference type="SAM" id="MobiDB-lite"/>
    </source>
</evidence>
<reference evidence="2 3" key="1">
    <citation type="submission" date="2024-10" db="EMBL/GenBank/DDBJ databases">
        <title>The Natural Products Discovery Center: Release of the First 8490 Sequenced Strains for Exploring Actinobacteria Biosynthetic Diversity.</title>
        <authorList>
            <person name="Kalkreuter E."/>
            <person name="Kautsar S.A."/>
            <person name="Yang D."/>
            <person name="Bader C.D."/>
            <person name="Teijaro C.N."/>
            <person name="Fluegel L."/>
            <person name="Davis C.M."/>
            <person name="Simpson J.R."/>
            <person name="Lauterbach L."/>
            <person name="Steele A.D."/>
            <person name="Gui C."/>
            <person name="Meng S."/>
            <person name="Li G."/>
            <person name="Viehrig K."/>
            <person name="Ye F."/>
            <person name="Su P."/>
            <person name="Kiefer A.F."/>
            <person name="Nichols A."/>
            <person name="Cepeda A.J."/>
            <person name="Yan W."/>
            <person name="Fan B."/>
            <person name="Jiang Y."/>
            <person name="Adhikari A."/>
            <person name="Zheng C.-J."/>
            <person name="Schuster L."/>
            <person name="Cowan T.M."/>
            <person name="Smanski M.J."/>
            <person name="Chevrette M.G."/>
            <person name="De Carvalho L.P.S."/>
            <person name="Shen B."/>
        </authorList>
    </citation>
    <scope>NUCLEOTIDE SEQUENCE [LARGE SCALE GENOMIC DNA]</scope>
    <source>
        <strain evidence="2 3">NPDC007066</strain>
    </source>
</reference>
<evidence type="ECO:0000313" key="3">
    <source>
        <dbReference type="Proteomes" id="UP001601288"/>
    </source>
</evidence>
<accession>A0ABW6LRG8</accession>
<sequence length="465" mass="49159">MPSLTDRVWTVAEVCSACAGAIPRGHVLKRSIQQDTGSAPADGAVRRDVCVVCVQEATSPFAGMRGTAEAESARAAGPGLQPAQAARLEPALRYLGGVGGGRTSQGRLLALLALLHSGGLGGIRLTAEDLSAQHAGLTEAALQDLAEVGWLRRVGGRAVSCASGREGVWAVGDAERGLADVPLLPAHEQIAVHDWVCRLIGHALLHGQPAEVRLAAVCLTARATLHGLGDVGLRPLARMCALPSPAAGANVLNALRATGWVNKLHVNSGWKQPTTYHLAEASRLFLAPPGAPVPESSAVPTMGREFALAAWVDAFERRHRHPPGLRDVLAFHCLQDPSRSWSSSQLKAAADSLQRESWLEIGERAEQWVRPGRRYWRHLATSKAKARKRHALSPRQEDPRGRSANRPVRMRQPVGVSPHGHGPALPLGTDRPGKPPSPSTPASSAVPAGIWLLPGARAVLAPDPS</sequence>
<feature type="region of interest" description="Disordered" evidence="1">
    <location>
        <begin position="380"/>
        <end position="448"/>
    </location>
</feature>
<comment type="caution">
    <text evidence="2">The sequence shown here is derived from an EMBL/GenBank/DDBJ whole genome shotgun (WGS) entry which is preliminary data.</text>
</comment>
<dbReference type="EMBL" id="JBIAFP010000039">
    <property type="protein sequence ID" value="MFE9230754.1"/>
    <property type="molecule type" value="Genomic_DNA"/>
</dbReference>
<proteinExistence type="predicted"/>
<gene>
    <name evidence="2" type="ORF">ACFYM3_40530</name>
</gene>
<evidence type="ECO:0000313" key="2">
    <source>
        <dbReference type="EMBL" id="MFE9230754.1"/>
    </source>
</evidence>
<organism evidence="2 3">
    <name type="scientific">Streptomyces massasporeus</name>
    <dbReference type="NCBI Taxonomy" id="67324"/>
    <lineage>
        <taxon>Bacteria</taxon>
        <taxon>Bacillati</taxon>
        <taxon>Actinomycetota</taxon>
        <taxon>Actinomycetes</taxon>
        <taxon>Kitasatosporales</taxon>
        <taxon>Streptomycetaceae</taxon>
        <taxon>Streptomyces</taxon>
    </lineage>
</organism>
<protein>
    <submittedName>
        <fullName evidence="2">Uncharacterized protein</fullName>
    </submittedName>
</protein>
<keyword evidence="3" id="KW-1185">Reference proteome</keyword>
<dbReference type="Proteomes" id="UP001601288">
    <property type="component" value="Unassembled WGS sequence"/>
</dbReference>
<dbReference type="RefSeq" id="WP_358291333.1">
    <property type="nucleotide sequence ID" value="NZ_JBEYGJ010000049.1"/>
</dbReference>